<name>A0A1X7TBX6_AMPQE</name>
<evidence type="ECO:0000256" key="5">
    <source>
        <dbReference type="SAM" id="MobiDB-lite"/>
    </source>
</evidence>
<evidence type="ECO:0000256" key="3">
    <source>
        <dbReference type="ARBA" id="ARBA00022843"/>
    </source>
</evidence>
<dbReference type="SUPFAM" id="SSF56349">
    <property type="entry name" value="DNA breaking-rejoining enzymes"/>
    <property type="match status" value="1"/>
</dbReference>
<reference evidence="7" key="1">
    <citation type="submission" date="2017-05" db="UniProtKB">
        <authorList>
            <consortium name="EnsemblMetazoa"/>
        </authorList>
    </citation>
    <scope>IDENTIFICATION</scope>
</reference>
<organism evidence="7">
    <name type="scientific">Amphimedon queenslandica</name>
    <name type="common">Sponge</name>
    <dbReference type="NCBI Taxonomy" id="400682"/>
    <lineage>
        <taxon>Eukaryota</taxon>
        <taxon>Metazoa</taxon>
        <taxon>Porifera</taxon>
        <taxon>Demospongiae</taxon>
        <taxon>Heteroscleromorpha</taxon>
        <taxon>Haplosclerida</taxon>
        <taxon>Niphatidae</taxon>
        <taxon>Amphimedon</taxon>
    </lineage>
</organism>
<dbReference type="PANTHER" id="PTHR21446">
    <property type="entry name" value="DUF3504 DOMAIN-CONTAINING PROTEIN"/>
    <property type="match status" value="1"/>
</dbReference>
<accession>A0A1X7TBX6</accession>
<dbReference type="GO" id="GO:0003677">
    <property type="term" value="F:DNA binding"/>
    <property type="evidence" value="ECO:0007669"/>
    <property type="project" value="InterPro"/>
</dbReference>
<dbReference type="Pfam" id="PF12012">
    <property type="entry name" value="DUF3504"/>
    <property type="match status" value="1"/>
</dbReference>
<feature type="compositionally biased region" description="Low complexity" evidence="5">
    <location>
        <begin position="34"/>
        <end position="49"/>
    </location>
</feature>
<keyword evidence="1" id="KW-1017">Isopeptide bond</keyword>
<evidence type="ECO:0000259" key="6">
    <source>
        <dbReference type="Pfam" id="PF12012"/>
    </source>
</evidence>
<dbReference type="InterPro" id="IPR052787">
    <property type="entry name" value="MAVS"/>
</dbReference>
<proteinExistence type="predicted"/>
<feature type="region of interest" description="Disordered" evidence="5">
    <location>
        <begin position="135"/>
        <end position="169"/>
    </location>
</feature>
<protein>
    <recommendedName>
        <fullName evidence="6">ZMYM2-like/QRICH1 C-terminal domain-containing protein</fullName>
    </recommendedName>
</protein>
<sequence length="647" mass="71792">MRRRSKNSQPISSCQLQVTQLKSSSGLDLNKFLSSSPPDSSTAPSVPATGPSSNISAVLALTSLIKQQQSLSPQHQNSSPQKNHTPLPGGVSVSSPSSQDPVSLQALVSMANMRSPLGPSPDKVSVPTLMLTVSPSSQAKTPTSVTTPILTTPTSGDTPTPVMQRSSPKKTGSLSLFYRKVYQMSYLRIKDLCERLRLEHDTIQKCKAIMAEGFIEPPQKKAKLSLKLKKPLCEVQNTRFSSPISQEVLAEAAKGVVPANTKKCTSWAVKVFYSWMECRNVQVPQDLIPADILKSPDPHVLCKFLRCFVLEVRKEDGTMYPPSSIRSILGGLHRVLRENGATFSIFDKDDPIFREFALTLDTVTSQLHSEGIGAKRNKALVIPFEHEVIFWDKGIIGYGSPKSLMRAVFCGIGMHFVLRGVEEHRNLKIEQIERFPSDQSLYSSDTYYEYMEYISKNNIHRFKDINTTNKCVRAYAKPDNERCLVRLLDFYLSKLPPDPPAFYLRPLLNIPVSPDLPWYAKMPIGANTLKNVVPEISEEAGIGVRYTNHSLRATAITRMYDSGVPEKLIAEKSGHKSLKGLRAYEKTSTSQEKAAGDSITCEKSFNKTDMSDKKPVLLDGMKPMLPDQVVHNFSGLQGCTLNFYNNS</sequence>
<evidence type="ECO:0000256" key="4">
    <source>
        <dbReference type="ARBA" id="ARBA00023172"/>
    </source>
</evidence>
<evidence type="ECO:0000313" key="7">
    <source>
        <dbReference type="EnsemblMetazoa" id="Aqu2.1.11955_001"/>
    </source>
</evidence>
<feature type="compositionally biased region" description="Low complexity" evidence="5">
    <location>
        <begin position="86"/>
        <end position="102"/>
    </location>
</feature>
<keyword evidence="4" id="KW-0233">DNA recombination</keyword>
<keyword evidence="2" id="KW-0597">Phosphoprotein</keyword>
<dbReference type="GO" id="GO:0015074">
    <property type="term" value="P:DNA integration"/>
    <property type="evidence" value="ECO:0007669"/>
    <property type="project" value="InterPro"/>
</dbReference>
<feature type="compositionally biased region" description="Polar residues" evidence="5">
    <location>
        <begin position="68"/>
        <end position="84"/>
    </location>
</feature>
<dbReference type="AlphaFoldDB" id="A0A1X7TBX6"/>
<evidence type="ECO:0000256" key="1">
    <source>
        <dbReference type="ARBA" id="ARBA00022499"/>
    </source>
</evidence>
<feature type="compositionally biased region" description="Low complexity" evidence="5">
    <location>
        <begin position="141"/>
        <end position="154"/>
    </location>
</feature>
<dbReference type="GO" id="GO:0006310">
    <property type="term" value="P:DNA recombination"/>
    <property type="evidence" value="ECO:0007669"/>
    <property type="project" value="UniProtKB-KW"/>
</dbReference>
<dbReference type="InterPro" id="IPR013762">
    <property type="entry name" value="Integrase-like_cat_sf"/>
</dbReference>
<dbReference type="eggNOG" id="ENOG502S0W6">
    <property type="taxonomic scope" value="Eukaryota"/>
</dbReference>
<feature type="region of interest" description="Disordered" evidence="5">
    <location>
        <begin position="68"/>
        <end position="102"/>
    </location>
</feature>
<dbReference type="InterPro" id="IPR011010">
    <property type="entry name" value="DNA_brk_join_enz"/>
</dbReference>
<evidence type="ECO:0000256" key="2">
    <source>
        <dbReference type="ARBA" id="ARBA00022553"/>
    </source>
</evidence>
<dbReference type="InParanoid" id="A0A1X7TBX6"/>
<dbReference type="Gene3D" id="1.10.472.10">
    <property type="entry name" value="Cyclin-like"/>
    <property type="match status" value="1"/>
</dbReference>
<dbReference type="EnsemblMetazoa" id="Aqu2.1.11955_001">
    <property type="protein sequence ID" value="Aqu2.1.11955_001"/>
    <property type="gene ID" value="Aqu2.1.11955"/>
</dbReference>
<dbReference type="InterPro" id="IPR021893">
    <property type="entry name" value="ZMYM2-like_C"/>
</dbReference>
<dbReference type="OrthoDB" id="5957988at2759"/>
<feature type="region of interest" description="Disordered" evidence="5">
    <location>
        <begin position="28"/>
        <end position="53"/>
    </location>
</feature>
<feature type="compositionally biased region" description="Polar residues" evidence="5">
    <location>
        <begin position="155"/>
        <end position="169"/>
    </location>
</feature>
<dbReference type="PANTHER" id="PTHR21446:SF12">
    <property type="entry name" value="POTASSIUM CHANNEL TETRAMERIZATION DOMAIN CONTAINING 1"/>
    <property type="match status" value="1"/>
</dbReference>
<dbReference type="Gene3D" id="1.10.443.10">
    <property type="entry name" value="Intergrase catalytic core"/>
    <property type="match status" value="1"/>
</dbReference>
<feature type="domain" description="ZMYM2-like/QRICH1 C-terminal" evidence="6">
    <location>
        <begin position="385"/>
        <end position="536"/>
    </location>
</feature>
<keyword evidence="3" id="KW-0832">Ubl conjugation</keyword>
<dbReference type="CDD" id="cd00397">
    <property type="entry name" value="DNA_BRE_C"/>
    <property type="match status" value="1"/>
</dbReference>